<gene>
    <name evidence="1" type="ORF">BpHYR1_040914</name>
</gene>
<keyword evidence="2" id="KW-1185">Reference proteome</keyword>
<dbReference type="AlphaFoldDB" id="A0A3M7PS51"/>
<protein>
    <submittedName>
        <fullName evidence="1">Uncharacterized protein</fullName>
    </submittedName>
</protein>
<organism evidence="1 2">
    <name type="scientific">Brachionus plicatilis</name>
    <name type="common">Marine rotifer</name>
    <name type="synonym">Brachionus muelleri</name>
    <dbReference type="NCBI Taxonomy" id="10195"/>
    <lineage>
        <taxon>Eukaryota</taxon>
        <taxon>Metazoa</taxon>
        <taxon>Spiralia</taxon>
        <taxon>Gnathifera</taxon>
        <taxon>Rotifera</taxon>
        <taxon>Eurotatoria</taxon>
        <taxon>Monogononta</taxon>
        <taxon>Pseudotrocha</taxon>
        <taxon>Ploima</taxon>
        <taxon>Brachionidae</taxon>
        <taxon>Brachionus</taxon>
    </lineage>
</organism>
<reference evidence="1 2" key="1">
    <citation type="journal article" date="2018" name="Sci. Rep.">
        <title>Genomic signatures of local adaptation to the degree of environmental predictability in rotifers.</title>
        <authorList>
            <person name="Franch-Gras L."/>
            <person name="Hahn C."/>
            <person name="Garcia-Roger E.M."/>
            <person name="Carmona M.J."/>
            <person name="Serra M."/>
            <person name="Gomez A."/>
        </authorList>
    </citation>
    <scope>NUCLEOTIDE SEQUENCE [LARGE SCALE GENOMIC DNA]</scope>
    <source>
        <strain evidence="1">HYR1</strain>
    </source>
</reference>
<evidence type="ECO:0000313" key="1">
    <source>
        <dbReference type="EMBL" id="RNA01814.1"/>
    </source>
</evidence>
<dbReference type="EMBL" id="REGN01009160">
    <property type="protein sequence ID" value="RNA01814.1"/>
    <property type="molecule type" value="Genomic_DNA"/>
</dbReference>
<name>A0A3M7PS51_BRAPC</name>
<accession>A0A3M7PS51</accession>
<proteinExistence type="predicted"/>
<dbReference type="Proteomes" id="UP000276133">
    <property type="component" value="Unassembled WGS sequence"/>
</dbReference>
<evidence type="ECO:0000313" key="2">
    <source>
        <dbReference type="Proteomes" id="UP000276133"/>
    </source>
</evidence>
<comment type="caution">
    <text evidence="1">The sequence shown here is derived from an EMBL/GenBank/DDBJ whole genome shotgun (WGS) entry which is preliminary data.</text>
</comment>
<sequence>MQHLFIKLKNSLNIVNRYNPYPLIANSIPATGPASEIRGYKHRKSRQLKTKCQREFIITNLIFPLWNQLLPSIIQSSNKKVLNFFIYYRIPLFDNAAPQPRTHHWRRRYTKSRPC</sequence>